<gene>
    <name evidence="4" type="ORF">TrRE_jg799</name>
</gene>
<dbReference type="Gene3D" id="3.40.30.10">
    <property type="entry name" value="Glutaredoxin"/>
    <property type="match status" value="1"/>
</dbReference>
<dbReference type="PROSITE" id="PS51352">
    <property type="entry name" value="THIOREDOXIN_2"/>
    <property type="match status" value="1"/>
</dbReference>
<evidence type="ECO:0000256" key="1">
    <source>
        <dbReference type="ARBA" id="ARBA00023002"/>
    </source>
</evidence>
<dbReference type="GO" id="GO:0033554">
    <property type="term" value="P:cellular response to stress"/>
    <property type="evidence" value="ECO:0007669"/>
    <property type="project" value="TreeGrafter"/>
</dbReference>
<keyword evidence="1" id="KW-0560">Oxidoreductase</keyword>
<dbReference type="GO" id="GO:0006979">
    <property type="term" value="P:response to oxidative stress"/>
    <property type="evidence" value="ECO:0007669"/>
    <property type="project" value="TreeGrafter"/>
</dbReference>
<sequence length="109" mass="11974">MMNKITLATILITTALACVNAITWEGDVNQPSIPLPRTPAPDFTATAVLHDDFTKVSLSDYTSKGQWLVLFFYPFDYTFVCPTEIRSFSDAAGKFSEMNVGVAAVSTDR</sequence>
<dbReference type="AlphaFoldDB" id="A0A9W7ADJ2"/>
<feature type="domain" description="Thioredoxin" evidence="3">
    <location>
        <begin position="34"/>
        <end position="109"/>
    </location>
</feature>
<dbReference type="PROSITE" id="PS51257">
    <property type="entry name" value="PROKAR_LIPOPROTEIN"/>
    <property type="match status" value="1"/>
</dbReference>
<dbReference type="GO" id="GO:0042744">
    <property type="term" value="P:hydrogen peroxide catabolic process"/>
    <property type="evidence" value="ECO:0007669"/>
    <property type="project" value="TreeGrafter"/>
</dbReference>
<dbReference type="OrthoDB" id="185659at2759"/>
<accession>A0A9W7ADJ2</accession>
<dbReference type="SUPFAM" id="SSF52833">
    <property type="entry name" value="Thioredoxin-like"/>
    <property type="match status" value="1"/>
</dbReference>
<reference evidence="4" key="1">
    <citation type="submission" date="2022-07" db="EMBL/GenBank/DDBJ databases">
        <title>Genome analysis of Parmales, a sister group of diatoms, reveals the evolutionary specialization of diatoms from phago-mixotrophs to photoautotrophs.</title>
        <authorList>
            <person name="Ban H."/>
            <person name="Sato S."/>
            <person name="Yoshikawa S."/>
            <person name="Kazumasa Y."/>
            <person name="Nakamura Y."/>
            <person name="Ichinomiya M."/>
            <person name="Saitoh K."/>
            <person name="Sato N."/>
            <person name="Blanc-Mathieu R."/>
            <person name="Endo H."/>
            <person name="Kuwata A."/>
            <person name="Ogata H."/>
        </authorList>
    </citation>
    <scope>NUCLEOTIDE SEQUENCE</scope>
</reference>
<keyword evidence="2" id="KW-0732">Signal</keyword>
<dbReference type="Pfam" id="PF00578">
    <property type="entry name" value="AhpC-TSA"/>
    <property type="match status" value="1"/>
</dbReference>
<dbReference type="PANTHER" id="PTHR10681">
    <property type="entry name" value="THIOREDOXIN PEROXIDASE"/>
    <property type="match status" value="1"/>
</dbReference>
<feature type="signal peptide" evidence="2">
    <location>
        <begin position="1"/>
        <end position="21"/>
    </location>
</feature>
<dbReference type="InterPro" id="IPR050217">
    <property type="entry name" value="Peroxiredoxin"/>
</dbReference>
<dbReference type="EMBL" id="BRXZ01002661">
    <property type="protein sequence ID" value="GMH67402.1"/>
    <property type="molecule type" value="Genomic_DNA"/>
</dbReference>
<comment type="caution">
    <text evidence="4">The sequence shown here is derived from an EMBL/GenBank/DDBJ whole genome shotgun (WGS) entry which is preliminary data.</text>
</comment>
<dbReference type="InterPro" id="IPR013766">
    <property type="entry name" value="Thioredoxin_domain"/>
</dbReference>
<evidence type="ECO:0000313" key="4">
    <source>
        <dbReference type="EMBL" id="GMH67402.1"/>
    </source>
</evidence>
<evidence type="ECO:0000259" key="3">
    <source>
        <dbReference type="PROSITE" id="PS51352"/>
    </source>
</evidence>
<dbReference type="GO" id="GO:0045454">
    <property type="term" value="P:cell redox homeostasis"/>
    <property type="evidence" value="ECO:0007669"/>
    <property type="project" value="TreeGrafter"/>
</dbReference>
<dbReference type="GO" id="GO:0008379">
    <property type="term" value="F:thioredoxin peroxidase activity"/>
    <property type="evidence" value="ECO:0007669"/>
    <property type="project" value="TreeGrafter"/>
</dbReference>
<proteinExistence type="predicted"/>
<evidence type="ECO:0000256" key="2">
    <source>
        <dbReference type="SAM" id="SignalP"/>
    </source>
</evidence>
<dbReference type="Proteomes" id="UP001165082">
    <property type="component" value="Unassembled WGS sequence"/>
</dbReference>
<dbReference type="GO" id="GO:0005829">
    <property type="term" value="C:cytosol"/>
    <property type="evidence" value="ECO:0007669"/>
    <property type="project" value="TreeGrafter"/>
</dbReference>
<dbReference type="PANTHER" id="PTHR10681:SF176">
    <property type="entry name" value="THIOREDOXIN DOMAIN-CONTAINING PROTEIN"/>
    <property type="match status" value="1"/>
</dbReference>
<feature type="chain" id="PRO_5040815847" description="Thioredoxin domain-containing protein" evidence="2">
    <location>
        <begin position="22"/>
        <end position="109"/>
    </location>
</feature>
<dbReference type="InterPro" id="IPR036249">
    <property type="entry name" value="Thioredoxin-like_sf"/>
</dbReference>
<evidence type="ECO:0000313" key="5">
    <source>
        <dbReference type="Proteomes" id="UP001165082"/>
    </source>
</evidence>
<protein>
    <recommendedName>
        <fullName evidence="3">Thioredoxin domain-containing protein</fullName>
    </recommendedName>
</protein>
<name>A0A9W7ADJ2_9STRA</name>
<organism evidence="4 5">
    <name type="scientific">Triparma retinervis</name>
    <dbReference type="NCBI Taxonomy" id="2557542"/>
    <lineage>
        <taxon>Eukaryota</taxon>
        <taxon>Sar</taxon>
        <taxon>Stramenopiles</taxon>
        <taxon>Ochrophyta</taxon>
        <taxon>Bolidophyceae</taxon>
        <taxon>Parmales</taxon>
        <taxon>Triparmaceae</taxon>
        <taxon>Triparma</taxon>
    </lineage>
</organism>
<keyword evidence="5" id="KW-1185">Reference proteome</keyword>
<dbReference type="InterPro" id="IPR000866">
    <property type="entry name" value="AhpC/TSA"/>
</dbReference>